<keyword evidence="8 17" id="KW-0812">Transmembrane</keyword>
<evidence type="ECO:0000256" key="8">
    <source>
        <dbReference type="ARBA" id="ARBA00022692"/>
    </source>
</evidence>
<keyword evidence="17" id="KW-1208">Phospholipid metabolism</keyword>
<dbReference type="HAMAP" id="MF_02241">
    <property type="entry name" value="PIP_synthase"/>
    <property type="match status" value="1"/>
</dbReference>
<reference evidence="19 20" key="1">
    <citation type="journal article" date="2017" name="Int. J. Syst. Evol. Microbiol.">
        <title>Pseudokineococcus basanitobsidens sp. nov., isolated from volcanic rock.</title>
        <authorList>
            <person name="Lee D.W."/>
            <person name="Park M.Y."/>
            <person name="Kim J.J."/>
            <person name="Kim B.S."/>
        </authorList>
    </citation>
    <scope>NUCLEOTIDE SEQUENCE [LARGE SCALE GENOMIC DNA]</scope>
    <source>
        <strain evidence="19 20">DSM 103726</strain>
    </source>
</reference>
<dbReference type="RefSeq" id="WP_339573961.1">
    <property type="nucleotide sequence ID" value="NZ_JBBIAA010000003.1"/>
</dbReference>
<comment type="cofactor">
    <cofactor evidence="17">
        <name>Mg(2+)</name>
        <dbReference type="ChEBI" id="CHEBI:18420"/>
    </cofactor>
    <text evidence="17">Contains a di-nuclear catalytic Mg(2+) center.</text>
</comment>
<dbReference type="Gene3D" id="1.20.120.1760">
    <property type="match status" value="1"/>
</dbReference>
<accession>A0ABU8RHM0</accession>
<evidence type="ECO:0000256" key="9">
    <source>
        <dbReference type="ARBA" id="ARBA00022723"/>
    </source>
</evidence>
<evidence type="ECO:0000256" key="13">
    <source>
        <dbReference type="ARBA" id="ARBA00023935"/>
    </source>
</evidence>
<comment type="caution">
    <text evidence="19">The sequence shown here is derived from an EMBL/GenBank/DDBJ whole genome shotgun (WGS) entry which is preliminary data.</text>
</comment>
<proteinExistence type="inferred from homology"/>
<keyword evidence="17" id="KW-0443">Lipid metabolism</keyword>
<dbReference type="Proteomes" id="UP001387100">
    <property type="component" value="Unassembled WGS sequence"/>
</dbReference>
<evidence type="ECO:0000256" key="12">
    <source>
        <dbReference type="ARBA" id="ARBA00023136"/>
    </source>
</evidence>
<evidence type="ECO:0000256" key="6">
    <source>
        <dbReference type="ARBA" id="ARBA00022475"/>
    </source>
</evidence>
<comment type="function">
    <text evidence="17">Catalyzes the conjugation of the 1'-hydroxyl group of D-myo-inositol-3-phosphate (also named L-myo-inositol-1-phosphate) with a lipid tail of cytidine diphosphate diacylglycerol (CDP-DAG), forming phosphatidylinositol phosphate (PIP) and CMP. PIP is a precursor of phosphatidylinositol (PI) which is an essential lipid required for cell wall formation.</text>
</comment>
<comment type="pathway">
    <text evidence="3">Lipid metabolism.</text>
</comment>
<comment type="caution">
    <text evidence="17">Lacks conserved residue(s) required for the propagation of feature annotation.</text>
</comment>
<evidence type="ECO:0000256" key="5">
    <source>
        <dbReference type="ARBA" id="ARBA00011738"/>
    </source>
</evidence>
<evidence type="ECO:0000256" key="10">
    <source>
        <dbReference type="ARBA" id="ARBA00022842"/>
    </source>
</evidence>
<evidence type="ECO:0000313" key="20">
    <source>
        <dbReference type="Proteomes" id="UP001387100"/>
    </source>
</evidence>
<dbReference type="InterPro" id="IPR000462">
    <property type="entry name" value="CDP-OH_P_trans"/>
</dbReference>
<feature type="transmembrane region" description="Helical" evidence="17">
    <location>
        <begin position="113"/>
        <end position="132"/>
    </location>
</feature>
<keyword evidence="17" id="KW-0594">Phospholipid biosynthesis</keyword>
<feature type="transmembrane region" description="Helical" evidence="17">
    <location>
        <begin position="153"/>
        <end position="186"/>
    </location>
</feature>
<evidence type="ECO:0000256" key="14">
    <source>
        <dbReference type="ARBA" id="ARBA00024082"/>
    </source>
</evidence>
<keyword evidence="10 17" id="KW-0460">Magnesium</keyword>
<dbReference type="InterPro" id="IPR044268">
    <property type="entry name" value="PIP_synthase_PgsA1"/>
</dbReference>
<comment type="pathway">
    <text evidence="2 17">Phospholipid metabolism; phosphatidylinositol phosphate biosynthesis.</text>
</comment>
<organism evidence="19 20">
    <name type="scientific">Pseudokineococcus basanitobsidens</name>
    <dbReference type="NCBI Taxonomy" id="1926649"/>
    <lineage>
        <taxon>Bacteria</taxon>
        <taxon>Bacillati</taxon>
        <taxon>Actinomycetota</taxon>
        <taxon>Actinomycetes</taxon>
        <taxon>Kineosporiales</taxon>
        <taxon>Kineosporiaceae</taxon>
        <taxon>Pseudokineococcus</taxon>
    </lineage>
</organism>
<comment type="catalytic activity">
    <reaction evidence="13 17">
        <text>1,2-di-(9Z-octadecenoyl)-sn-glycero-3-cytidine-5'-diphosphate + 1D-myo-inositol 3-phosphate = 1,2-di-(9Z-octadecenoyl)-sn-glycero-3-phospho-(1D-myo-inositol-3-phosphate) + CMP + H(+)</text>
        <dbReference type="Rhea" id="RHEA:61216"/>
        <dbReference type="ChEBI" id="CHEBI:15378"/>
        <dbReference type="ChEBI" id="CHEBI:58401"/>
        <dbReference type="ChEBI" id="CHEBI:60377"/>
        <dbReference type="ChEBI" id="CHEBI:85356"/>
        <dbReference type="ChEBI" id="CHEBI:144472"/>
    </reaction>
</comment>
<sequence>MLSRYARAVMSAVFAPLARALVRRGVSPDVVTVVGTLGVVLSALLLLPTGHLVVGPLVITVFVLSDTLDGAMARETGRSGPWGAFLDSTLDRFGDAAIFLGVALWFLGRGDDALAGVLALACLALGSVVSYAKARAEGLGMTADVGVAARADRLVAVLVATFLVGLGVPSVLLVVVLAALAVLSAVTVGQRVATVRRQALPRRPVA</sequence>
<feature type="binding site" evidence="17">
    <location>
        <position position="66"/>
    </location>
    <ligand>
        <name>Mg(2+)</name>
        <dbReference type="ChEBI" id="CHEBI:18420"/>
        <label>2</label>
    </ligand>
</feature>
<dbReference type="EC" id="2.7.8.-" evidence="17"/>
<feature type="transmembrane region" description="Helical" evidence="17">
    <location>
        <begin position="30"/>
        <end position="63"/>
    </location>
</feature>
<comment type="subunit">
    <text evidence="5 17">Homodimer.</text>
</comment>
<feature type="binding site" evidence="17">
    <location>
        <begin position="29"/>
        <end position="32"/>
    </location>
    <ligand>
        <name>a CDP-1,2-diacyl-sn-glycerol</name>
        <dbReference type="ChEBI" id="CHEBI:58332"/>
    </ligand>
</feature>
<feature type="binding site" evidence="17">
    <location>
        <position position="91"/>
    </location>
    <ligand>
        <name>Mg(2+)</name>
        <dbReference type="ChEBI" id="CHEBI:18420"/>
        <label>2</label>
    </ligand>
</feature>
<dbReference type="EMBL" id="JBBIAA010000003">
    <property type="protein sequence ID" value="MEJ5944576.1"/>
    <property type="molecule type" value="Genomic_DNA"/>
</dbReference>
<dbReference type="NCBIfam" id="NF045883">
    <property type="entry name" value="PIPSynth"/>
    <property type="match status" value="1"/>
</dbReference>
<evidence type="ECO:0000256" key="18">
    <source>
        <dbReference type="RuleBase" id="RU003750"/>
    </source>
</evidence>
<feature type="binding site" evidence="17">
    <location>
        <position position="87"/>
    </location>
    <ligand>
        <name>Mg(2+)</name>
        <dbReference type="ChEBI" id="CHEBI:18420"/>
        <label>1</label>
    </ligand>
</feature>
<evidence type="ECO:0000256" key="17">
    <source>
        <dbReference type="HAMAP-Rule" id="MF_02241"/>
    </source>
</evidence>
<feature type="active site" description="Proton acceptor" evidence="17">
    <location>
        <position position="91"/>
    </location>
</feature>
<name>A0ABU8RHM0_9ACTN</name>
<keyword evidence="7 17" id="KW-0808">Transferase</keyword>
<keyword evidence="6 17" id="KW-1003">Cell membrane</keyword>
<evidence type="ECO:0000256" key="15">
    <source>
        <dbReference type="ARBA" id="ARBA00033137"/>
    </source>
</evidence>
<keyword evidence="12 17" id="KW-0472">Membrane</keyword>
<evidence type="ECO:0000256" key="7">
    <source>
        <dbReference type="ARBA" id="ARBA00022679"/>
    </source>
</evidence>
<feature type="binding site" evidence="17">
    <location>
        <position position="87"/>
    </location>
    <ligand>
        <name>Mg(2+)</name>
        <dbReference type="ChEBI" id="CHEBI:18420"/>
        <label>2</label>
    </ligand>
</feature>
<feature type="binding site" evidence="17">
    <location>
        <position position="66"/>
    </location>
    <ligand>
        <name>Mg(2+)</name>
        <dbReference type="ChEBI" id="CHEBI:18420"/>
        <label>1</label>
    </ligand>
</feature>
<keyword evidence="20" id="KW-1185">Reference proteome</keyword>
<keyword evidence="17" id="KW-0444">Lipid biosynthesis</keyword>
<keyword evidence="9 17" id="KW-0479">Metal-binding</keyword>
<evidence type="ECO:0000256" key="2">
    <source>
        <dbReference type="ARBA" id="ARBA00004805"/>
    </source>
</evidence>
<dbReference type="Pfam" id="PF01066">
    <property type="entry name" value="CDP-OH_P_transf"/>
    <property type="match status" value="1"/>
</dbReference>
<dbReference type="GO" id="GO:0016740">
    <property type="term" value="F:transferase activity"/>
    <property type="evidence" value="ECO:0007669"/>
    <property type="project" value="UniProtKB-KW"/>
</dbReference>
<keyword evidence="11 17" id="KW-1133">Transmembrane helix</keyword>
<feature type="binding site" evidence="17">
    <location>
        <position position="74"/>
    </location>
    <ligand>
        <name>a CDP-1,2-diacyl-sn-glycerol</name>
        <dbReference type="ChEBI" id="CHEBI:58332"/>
    </ligand>
</feature>
<protein>
    <recommendedName>
        <fullName evidence="14 17">Phosphatidylinositol phosphate synthase</fullName>
        <shortName evidence="17">PIP synthase</shortName>
        <ecNumber evidence="17">2.7.8.-</ecNumber>
    </recommendedName>
    <alternativeName>
        <fullName evidence="15 17">CDP-diacylglycerol--D-myo-inositol-3-phosphate 3-phosphatidyltransferase</fullName>
    </alternativeName>
</protein>
<evidence type="ECO:0000256" key="1">
    <source>
        <dbReference type="ARBA" id="ARBA00004651"/>
    </source>
</evidence>
<comment type="subcellular location">
    <subcellularLocation>
        <location evidence="1 17">Cell membrane</location>
        <topology evidence="1 17">Multi-pass membrane protein</topology>
    </subcellularLocation>
</comment>
<comment type="similarity">
    <text evidence="4 17 18">Belongs to the CDP-alcohol phosphatidyltransferase class-I family.</text>
</comment>
<evidence type="ECO:0000256" key="16">
    <source>
        <dbReference type="ARBA" id="ARBA00048865"/>
    </source>
</evidence>
<comment type="catalytic activity">
    <reaction evidence="16 17">
        <text>a CDP-1,2-diacyl-sn-glycerol + 1D-myo-inositol 3-phosphate = a 1,2-diacyl-sn-glycero-3-phospho-(1D-myo-inositol-3-phosphate) + CMP + H(+)</text>
        <dbReference type="Rhea" id="RHEA:60504"/>
        <dbReference type="ChEBI" id="CHEBI:15378"/>
        <dbReference type="ChEBI" id="CHEBI:58088"/>
        <dbReference type="ChEBI" id="CHEBI:58332"/>
        <dbReference type="ChEBI" id="CHEBI:58401"/>
        <dbReference type="ChEBI" id="CHEBI:60377"/>
    </reaction>
</comment>
<feature type="binding site" evidence="17">
    <location>
        <position position="69"/>
    </location>
    <ligand>
        <name>Mg(2+)</name>
        <dbReference type="ChEBI" id="CHEBI:18420"/>
        <label>1</label>
    </ligand>
</feature>
<gene>
    <name evidence="19" type="ORF">WDZ17_04630</name>
</gene>
<feature type="binding site" evidence="17">
    <location>
        <position position="70"/>
    </location>
    <ligand>
        <name>a CDP-1,2-diacyl-sn-glycerol</name>
        <dbReference type="ChEBI" id="CHEBI:58332"/>
    </ligand>
</feature>
<evidence type="ECO:0000313" key="19">
    <source>
        <dbReference type="EMBL" id="MEJ5944576.1"/>
    </source>
</evidence>
<evidence type="ECO:0000256" key="11">
    <source>
        <dbReference type="ARBA" id="ARBA00022989"/>
    </source>
</evidence>
<dbReference type="InterPro" id="IPR048254">
    <property type="entry name" value="CDP_ALCOHOL_P_TRANSF_CS"/>
</dbReference>
<dbReference type="InterPro" id="IPR043130">
    <property type="entry name" value="CDP-OH_PTrfase_TM_dom"/>
</dbReference>
<evidence type="ECO:0000256" key="3">
    <source>
        <dbReference type="ARBA" id="ARBA00005189"/>
    </source>
</evidence>
<evidence type="ECO:0000256" key="4">
    <source>
        <dbReference type="ARBA" id="ARBA00010441"/>
    </source>
</evidence>
<dbReference type="PROSITE" id="PS00379">
    <property type="entry name" value="CDP_ALCOHOL_P_TRANSF"/>
    <property type="match status" value="1"/>
</dbReference>